<evidence type="ECO:0000313" key="4">
    <source>
        <dbReference type="Proteomes" id="UP000199308"/>
    </source>
</evidence>
<protein>
    <submittedName>
        <fullName evidence="3">Uncharacterized protein</fullName>
    </submittedName>
</protein>
<feature type="transmembrane region" description="Helical" evidence="2">
    <location>
        <begin position="287"/>
        <end position="307"/>
    </location>
</feature>
<dbReference type="AlphaFoldDB" id="A0A1I0CJG9"/>
<keyword evidence="2" id="KW-0472">Membrane</keyword>
<feature type="transmembrane region" description="Helical" evidence="2">
    <location>
        <begin position="12"/>
        <end position="32"/>
    </location>
</feature>
<name>A0A1I0CJG9_THASX</name>
<evidence type="ECO:0000313" key="3">
    <source>
        <dbReference type="EMBL" id="SET19117.1"/>
    </source>
</evidence>
<dbReference type="EMBL" id="FOHK01000005">
    <property type="protein sequence ID" value="SET19117.1"/>
    <property type="molecule type" value="Genomic_DNA"/>
</dbReference>
<sequence length="525" mass="60131">MNNIRRHFYLRSLAIAILLVTMLIIGYAFLFVSNFQTQSSWHTSPDKKSIIHAESDYQAFRKTLRAINDMLASQPNKDWQEYHQQISSFLLASQGRLTLDTSLRNYFGYTKTKALINRLVQAGKVNQQLKIDVNAALSELYVQTQLQQTSIKSASSSAQRLQIQLQQALLYVEQLQWHVSNLSVHTSGDQITRLEQKFQQVQNQYQAILARPGVTAQFRAAYQDTESRIKQQYNIVGKWRGYIRIAQPYLSNVLLLENTLFDTQPSYLAAPSSPMLDLLETTLGFDIGYVLLAFVFIFIVLWLLLAWQISQSVKFTVNANNKIAAEQHKALEQQGVIAALEQDLSNQGEVASKLQRHVDRLETALESEKEQKQLLLSKYREQQRFVSDKPALSVISNEAFSEQAKQASEDNENKTIEKQLDEQPFDFEQFIANQGSAELASMMLLEYPKQLSNDIERLRKYWQQEDAKQVKDVLNDMLVVAHIMAAGQLQTTLDEMVVHQAHINEEFFERLQANLADLVAYAKAI</sequence>
<evidence type="ECO:0000256" key="2">
    <source>
        <dbReference type="SAM" id="Phobius"/>
    </source>
</evidence>
<dbReference type="RefSeq" id="WP_143047932.1">
    <property type="nucleotide sequence ID" value="NZ_AP027363.1"/>
</dbReference>
<gene>
    <name evidence="3" type="ORF">SAMN05660429_01205</name>
</gene>
<dbReference type="STRING" id="349064.SAMN05660429_01205"/>
<feature type="coiled-coil region" evidence="1">
    <location>
        <begin position="351"/>
        <end position="417"/>
    </location>
</feature>
<dbReference type="Proteomes" id="UP000199308">
    <property type="component" value="Unassembled WGS sequence"/>
</dbReference>
<evidence type="ECO:0000256" key="1">
    <source>
        <dbReference type="SAM" id="Coils"/>
    </source>
</evidence>
<proteinExistence type="predicted"/>
<keyword evidence="2" id="KW-0812">Transmembrane</keyword>
<reference evidence="3 4" key="1">
    <citation type="submission" date="2016-10" db="EMBL/GenBank/DDBJ databases">
        <authorList>
            <person name="de Groot N.N."/>
        </authorList>
    </citation>
    <scope>NUCLEOTIDE SEQUENCE [LARGE SCALE GENOMIC DNA]</scope>
    <source>
        <strain evidence="3 4">DSM 19706</strain>
    </source>
</reference>
<accession>A0A1I0CJG9</accession>
<organism evidence="3 4">
    <name type="scientific">Thalassotalea agarivorans</name>
    <name type="common">Thalassomonas agarivorans</name>
    <dbReference type="NCBI Taxonomy" id="349064"/>
    <lineage>
        <taxon>Bacteria</taxon>
        <taxon>Pseudomonadati</taxon>
        <taxon>Pseudomonadota</taxon>
        <taxon>Gammaproteobacteria</taxon>
        <taxon>Alteromonadales</taxon>
        <taxon>Colwelliaceae</taxon>
        <taxon>Thalassotalea</taxon>
    </lineage>
</organism>
<dbReference type="OrthoDB" id="6218504at2"/>
<keyword evidence="2" id="KW-1133">Transmembrane helix</keyword>
<keyword evidence="4" id="KW-1185">Reference proteome</keyword>
<keyword evidence="1" id="KW-0175">Coiled coil</keyword>